<accession>A0A2I0R5H6</accession>
<evidence type="ECO:0000256" key="1">
    <source>
        <dbReference type="ARBA" id="ARBA00022729"/>
    </source>
</evidence>
<dbReference type="Proteomes" id="UP000236654">
    <property type="component" value="Unassembled WGS sequence"/>
</dbReference>
<evidence type="ECO:0000313" key="3">
    <source>
        <dbReference type="EMBL" id="PKR81842.1"/>
    </source>
</evidence>
<organism evidence="3 4">
    <name type="scientific">Brumimicrobium salinarum</name>
    <dbReference type="NCBI Taxonomy" id="2058658"/>
    <lineage>
        <taxon>Bacteria</taxon>
        <taxon>Pseudomonadati</taxon>
        <taxon>Bacteroidota</taxon>
        <taxon>Flavobacteriia</taxon>
        <taxon>Flavobacteriales</taxon>
        <taxon>Crocinitomicaceae</taxon>
        <taxon>Brumimicrobium</taxon>
    </lineage>
</organism>
<dbReference type="InterPro" id="IPR026444">
    <property type="entry name" value="Secre_tail"/>
</dbReference>
<dbReference type="OrthoDB" id="1081439at2"/>
<dbReference type="Pfam" id="PF18962">
    <property type="entry name" value="Por_Secre_tail"/>
    <property type="match status" value="1"/>
</dbReference>
<name>A0A2I0R5H6_9FLAO</name>
<evidence type="ECO:0000313" key="4">
    <source>
        <dbReference type="Proteomes" id="UP000236654"/>
    </source>
</evidence>
<keyword evidence="4" id="KW-1185">Reference proteome</keyword>
<dbReference type="EMBL" id="PJNI01000001">
    <property type="protein sequence ID" value="PKR81842.1"/>
    <property type="molecule type" value="Genomic_DNA"/>
</dbReference>
<reference evidence="3 4" key="1">
    <citation type="submission" date="2017-12" db="EMBL/GenBank/DDBJ databases">
        <title>The draft genome sequence of Brumimicrobium saltpan LHR20.</title>
        <authorList>
            <person name="Do Z.-J."/>
            <person name="Luo H.-R."/>
        </authorList>
    </citation>
    <scope>NUCLEOTIDE SEQUENCE [LARGE SCALE GENOMIC DNA]</scope>
    <source>
        <strain evidence="3 4">LHR20</strain>
    </source>
</reference>
<dbReference type="NCBIfam" id="TIGR04183">
    <property type="entry name" value="Por_Secre_tail"/>
    <property type="match status" value="1"/>
</dbReference>
<dbReference type="RefSeq" id="WP_101332988.1">
    <property type="nucleotide sequence ID" value="NZ_PJNI01000001.1"/>
</dbReference>
<protein>
    <recommendedName>
        <fullName evidence="2">Secretion system C-terminal sorting domain-containing protein</fullName>
    </recommendedName>
</protein>
<dbReference type="AlphaFoldDB" id="A0A2I0R5H6"/>
<keyword evidence="1" id="KW-0732">Signal</keyword>
<gene>
    <name evidence="3" type="ORF">CW751_00445</name>
</gene>
<sequence>MYKEDCEVSKSLVNTGLDSLSNEETLQLDDNLKPLSVFPNPFQNYISIQSPQKDQMVLKSVEGKIIGIYNIEEGLTKINSSFFNDGMYIITFMNQNKTFKLIKQ</sequence>
<comment type="caution">
    <text evidence="3">The sequence shown here is derived from an EMBL/GenBank/DDBJ whole genome shotgun (WGS) entry which is preliminary data.</text>
</comment>
<proteinExistence type="predicted"/>
<feature type="domain" description="Secretion system C-terminal sorting" evidence="2">
    <location>
        <begin position="37"/>
        <end position="100"/>
    </location>
</feature>
<evidence type="ECO:0000259" key="2">
    <source>
        <dbReference type="Pfam" id="PF18962"/>
    </source>
</evidence>